<keyword evidence="3" id="KW-1185">Reference proteome</keyword>
<dbReference type="InterPro" id="IPR017195">
    <property type="entry name" value="ABC_thiamin-permease_prd"/>
</dbReference>
<accession>A0A916VH23</accession>
<protein>
    <submittedName>
        <fullName evidence="2">Thiamine ABC transporter permease</fullName>
    </submittedName>
</protein>
<comment type="caution">
    <text evidence="2">The sequence shown here is derived from an EMBL/GenBank/DDBJ whole genome shotgun (WGS) entry which is preliminary data.</text>
</comment>
<keyword evidence="1" id="KW-0472">Membrane</keyword>
<reference evidence="2" key="1">
    <citation type="submission" date="2020-08" db="EMBL/GenBank/DDBJ databases">
        <authorList>
            <person name="Uke A."/>
            <person name="Chhe C."/>
            <person name="Baramee S."/>
            <person name="Kosugi A."/>
        </authorList>
    </citation>
    <scope>NUCLEOTIDE SEQUENCE</scope>
    <source>
        <strain evidence="2">DA-C8</strain>
    </source>
</reference>
<dbReference type="EMBL" id="BMAQ01000009">
    <property type="protein sequence ID" value="GFR38000.1"/>
    <property type="molecule type" value="Genomic_DNA"/>
</dbReference>
<evidence type="ECO:0000256" key="1">
    <source>
        <dbReference type="SAM" id="Phobius"/>
    </source>
</evidence>
<feature type="transmembrane region" description="Helical" evidence="1">
    <location>
        <begin position="117"/>
        <end position="143"/>
    </location>
</feature>
<dbReference type="Pfam" id="PF09819">
    <property type="entry name" value="ABC_cobalt"/>
    <property type="match status" value="1"/>
</dbReference>
<feature type="transmembrane region" description="Helical" evidence="1">
    <location>
        <begin position="88"/>
        <end position="111"/>
    </location>
</feature>
<proteinExistence type="predicted"/>
<sequence length="168" mass="18308">MWSPVYYAVKPFGLQLDQLVYGMYFIASTVAYLIVRKPGVALLAEVGAASAEFVTGSEWGLTVLMSGVLQGLFAELVFAAFRYRKFTLGVTCLAAIAASIASFIMDLYFSYIDDLALWNLTVLITARTVGSIIIAGGFAYYLVKALELTGVTNLVRPVSQSDYDALER</sequence>
<organism evidence="2 3">
    <name type="scientific">Insulibacter thermoxylanivorax</name>
    <dbReference type="NCBI Taxonomy" id="2749268"/>
    <lineage>
        <taxon>Bacteria</taxon>
        <taxon>Bacillati</taxon>
        <taxon>Bacillota</taxon>
        <taxon>Bacilli</taxon>
        <taxon>Bacillales</taxon>
        <taxon>Paenibacillaceae</taxon>
        <taxon>Insulibacter</taxon>
    </lineage>
</organism>
<dbReference type="Proteomes" id="UP000654993">
    <property type="component" value="Unassembled WGS sequence"/>
</dbReference>
<evidence type="ECO:0000313" key="2">
    <source>
        <dbReference type="EMBL" id="GFR38000.1"/>
    </source>
</evidence>
<gene>
    <name evidence="2" type="ORF">PRECH8_12960</name>
</gene>
<reference evidence="2" key="2">
    <citation type="journal article" date="2021" name="Data Brief">
        <title>Draft genome sequence data of the facultative, thermophilic, xylanolytic bacterium Paenibacillus sp. strain DA-C8.</title>
        <authorList>
            <person name="Chhe C."/>
            <person name="Uke A."/>
            <person name="Baramee S."/>
            <person name="Ungkulpasvich U."/>
            <person name="Tachaapaikoon C."/>
            <person name="Pason P."/>
            <person name="Waeonukul R."/>
            <person name="Ratanakhanokchai K."/>
            <person name="Kosugi A."/>
        </authorList>
    </citation>
    <scope>NUCLEOTIDE SEQUENCE</scope>
    <source>
        <strain evidence="2">DA-C8</strain>
    </source>
</reference>
<feature type="transmembrane region" description="Helical" evidence="1">
    <location>
        <begin position="59"/>
        <end position="81"/>
    </location>
</feature>
<keyword evidence="1" id="KW-0812">Transmembrane</keyword>
<evidence type="ECO:0000313" key="3">
    <source>
        <dbReference type="Proteomes" id="UP000654993"/>
    </source>
</evidence>
<keyword evidence="1" id="KW-1133">Transmembrane helix</keyword>
<name>A0A916VH23_9BACL</name>
<dbReference type="PIRSF" id="PIRSF037394">
    <property type="entry name" value="ABC_thiamine-permease_YkoE_prd"/>
    <property type="match status" value="1"/>
</dbReference>
<feature type="transmembrane region" description="Helical" evidence="1">
    <location>
        <begin position="12"/>
        <end position="35"/>
    </location>
</feature>
<dbReference type="AlphaFoldDB" id="A0A916VH23"/>